<accession>A0ABD6NZ96</accession>
<dbReference type="PROSITE" id="PS50931">
    <property type="entry name" value="HTH_LYSR"/>
    <property type="match status" value="1"/>
</dbReference>
<dbReference type="InterPro" id="IPR000847">
    <property type="entry name" value="LysR_HTH_N"/>
</dbReference>
<evidence type="ECO:0000256" key="1">
    <source>
        <dbReference type="ARBA" id="ARBA00009437"/>
    </source>
</evidence>
<evidence type="ECO:0000259" key="5">
    <source>
        <dbReference type="PROSITE" id="PS50931"/>
    </source>
</evidence>
<keyword evidence="3" id="KW-0238">DNA-binding</keyword>
<evidence type="ECO:0000313" key="7">
    <source>
        <dbReference type="Proteomes" id="UP000092086"/>
    </source>
</evidence>
<reference evidence="6 7" key="1">
    <citation type="submission" date="2016-06" db="EMBL/GenBank/DDBJ databases">
        <authorList>
            <person name="Sutton G."/>
            <person name="Brinkac L."/>
            <person name="Sanka R."/>
            <person name="Adams M."/>
            <person name="Lau E."/>
            <person name="Sam S."/>
            <person name="Sreng N."/>
            <person name="Him V."/>
            <person name="Kerleguer A."/>
            <person name="Cheng S."/>
        </authorList>
    </citation>
    <scope>NUCLEOTIDE SEQUENCE [LARGE SCALE GENOMIC DNA]</scope>
    <source>
        <strain evidence="6 7">E2978</strain>
    </source>
</reference>
<dbReference type="RefSeq" id="WP_067315758.1">
    <property type="nucleotide sequence ID" value="NZ_LZIT01000178.1"/>
</dbReference>
<comment type="caution">
    <text evidence="6">The sequence shown here is derived from an EMBL/GenBank/DDBJ whole genome shotgun (WGS) entry which is preliminary data.</text>
</comment>
<keyword evidence="4" id="KW-0804">Transcription</keyword>
<sequence>MQLSPHLPDLSGFEIFLAIARTGSIGAAGREFGLTQQAVSARLASIEAQTGVTLVIRTPRGSRLTPAGVVVAEWADRLLDVAQYVDAGLASLRSEKRKRVRVAASLTIAEQLMPRWLVSLRVAAGRMGTVAPEVIMTATNSDRTITAVRTGKADLGFIETPHLPKGLRSRVVGHDELVVVVPADHKWAQRQRPVTAAELARTPLVTREPGSGTRDSLGAALRDALGDPSGQAPPVLELSSAAAVRAAVAAGAGPAVMSRLAVADDLAIGRLRTVEVPELSLRRRLRAIWLGGRTPPAGATRDLLAHIAGQREQIWTVANPVLSEM</sequence>
<dbReference type="GO" id="GO:0003677">
    <property type="term" value="F:DNA binding"/>
    <property type="evidence" value="ECO:0007669"/>
    <property type="project" value="UniProtKB-KW"/>
</dbReference>
<organism evidence="6 7">
    <name type="scientific">Mycobacterium alsense</name>
    <dbReference type="NCBI Taxonomy" id="324058"/>
    <lineage>
        <taxon>Bacteria</taxon>
        <taxon>Bacillati</taxon>
        <taxon>Actinomycetota</taxon>
        <taxon>Actinomycetes</taxon>
        <taxon>Mycobacteriales</taxon>
        <taxon>Mycobacteriaceae</taxon>
        <taxon>Mycobacterium</taxon>
    </lineage>
</organism>
<protein>
    <submittedName>
        <fullName evidence="6">LysR family transcriptional regulator</fullName>
    </submittedName>
</protein>
<evidence type="ECO:0000313" key="6">
    <source>
        <dbReference type="EMBL" id="OBG36758.1"/>
    </source>
</evidence>
<evidence type="ECO:0000256" key="2">
    <source>
        <dbReference type="ARBA" id="ARBA00023015"/>
    </source>
</evidence>
<dbReference type="Gene3D" id="3.40.190.10">
    <property type="entry name" value="Periplasmic binding protein-like II"/>
    <property type="match status" value="2"/>
</dbReference>
<dbReference type="Pfam" id="PF00126">
    <property type="entry name" value="HTH_1"/>
    <property type="match status" value="1"/>
</dbReference>
<evidence type="ECO:0000256" key="4">
    <source>
        <dbReference type="ARBA" id="ARBA00023163"/>
    </source>
</evidence>
<dbReference type="SUPFAM" id="SSF46785">
    <property type="entry name" value="Winged helix' DNA-binding domain"/>
    <property type="match status" value="1"/>
</dbReference>
<comment type="similarity">
    <text evidence="1">Belongs to the LysR transcriptional regulatory family.</text>
</comment>
<dbReference type="EMBL" id="LZIT01000178">
    <property type="protein sequence ID" value="OBG36758.1"/>
    <property type="molecule type" value="Genomic_DNA"/>
</dbReference>
<proteinExistence type="inferred from homology"/>
<dbReference type="InterPro" id="IPR036388">
    <property type="entry name" value="WH-like_DNA-bd_sf"/>
</dbReference>
<dbReference type="InterPro" id="IPR005119">
    <property type="entry name" value="LysR_subst-bd"/>
</dbReference>
<dbReference type="Pfam" id="PF03466">
    <property type="entry name" value="LysR_substrate"/>
    <property type="match status" value="1"/>
</dbReference>
<dbReference type="AlphaFoldDB" id="A0ABD6NZ96"/>
<gene>
    <name evidence="6" type="ORF">A5672_19410</name>
</gene>
<feature type="domain" description="HTH lysR-type" evidence="5">
    <location>
        <begin position="8"/>
        <end position="65"/>
    </location>
</feature>
<dbReference type="Proteomes" id="UP000092086">
    <property type="component" value="Unassembled WGS sequence"/>
</dbReference>
<name>A0ABD6NZ96_9MYCO</name>
<keyword evidence="2" id="KW-0805">Transcription regulation</keyword>
<dbReference type="Gene3D" id="1.10.10.10">
    <property type="entry name" value="Winged helix-like DNA-binding domain superfamily/Winged helix DNA-binding domain"/>
    <property type="match status" value="1"/>
</dbReference>
<evidence type="ECO:0000256" key="3">
    <source>
        <dbReference type="ARBA" id="ARBA00023125"/>
    </source>
</evidence>
<dbReference type="PANTHER" id="PTHR30126">
    <property type="entry name" value="HTH-TYPE TRANSCRIPTIONAL REGULATOR"/>
    <property type="match status" value="1"/>
</dbReference>
<dbReference type="PANTHER" id="PTHR30126:SF39">
    <property type="entry name" value="HTH-TYPE TRANSCRIPTIONAL REGULATOR CYSL"/>
    <property type="match status" value="1"/>
</dbReference>
<dbReference type="InterPro" id="IPR036390">
    <property type="entry name" value="WH_DNA-bd_sf"/>
</dbReference>
<dbReference type="SUPFAM" id="SSF53850">
    <property type="entry name" value="Periplasmic binding protein-like II"/>
    <property type="match status" value="1"/>
</dbReference>